<feature type="compositionally biased region" description="Low complexity" evidence="5">
    <location>
        <begin position="143"/>
        <end position="176"/>
    </location>
</feature>
<feature type="domain" description="LIM zinc-binding" evidence="6">
    <location>
        <begin position="4"/>
        <end position="64"/>
    </location>
</feature>
<dbReference type="PROSITE" id="PS00478">
    <property type="entry name" value="LIM_DOMAIN_1"/>
    <property type="match status" value="1"/>
</dbReference>
<dbReference type="EMBL" id="AK371048">
    <property type="protein sequence ID" value="BAK02246.1"/>
    <property type="molecule type" value="mRNA"/>
</dbReference>
<dbReference type="GO" id="GO:0046872">
    <property type="term" value="F:metal ion binding"/>
    <property type="evidence" value="ECO:0007669"/>
    <property type="project" value="UniProtKB-KW"/>
</dbReference>
<sequence>MSNPKCAICNKTAYPLESVTALDKAYHKGCFKCAVCNTILNLKNFKGVDGKIYCATHTPKPASTAVADSLAVKQALNAPKKTAEGLAKVSKTDVKAVGVGLDSVSTANAMKAPKKVAEGARGVQKGSGGKPQYAVFGAGEGGAPSAASQESGEAQTYEEAPAAEEQQYEEAPAAEEQQYEEAPAEEQQYEEAPAEEQQYEEQPAEEQQYAEEGQYAEGEYQEEQPAEEEQQW</sequence>
<dbReference type="Pfam" id="PF00412">
    <property type="entry name" value="LIM"/>
    <property type="match status" value="1"/>
</dbReference>
<dbReference type="SMART" id="SM00132">
    <property type="entry name" value="LIM"/>
    <property type="match status" value="1"/>
</dbReference>
<feature type="compositionally biased region" description="Low complexity" evidence="5">
    <location>
        <begin position="205"/>
        <end position="218"/>
    </location>
</feature>
<organism evidence="7">
    <name type="scientific">Hordeum vulgare subsp. vulgare</name>
    <name type="common">Domesticated barley</name>
    <dbReference type="NCBI Taxonomy" id="112509"/>
    <lineage>
        <taxon>Eukaryota</taxon>
        <taxon>Viridiplantae</taxon>
        <taxon>Streptophyta</taxon>
        <taxon>Embryophyta</taxon>
        <taxon>Tracheophyta</taxon>
        <taxon>Spermatophyta</taxon>
        <taxon>Magnoliopsida</taxon>
        <taxon>Liliopsida</taxon>
        <taxon>Poales</taxon>
        <taxon>Poaceae</taxon>
        <taxon>BOP clade</taxon>
        <taxon>Pooideae</taxon>
        <taxon>Triticodae</taxon>
        <taxon>Triticeae</taxon>
        <taxon>Hordeinae</taxon>
        <taxon>Hordeum</taxon>
    </lineage>
</organism>
<dbReference type="AlphaFoldDB" id="F2E4H4"/>
<evidence type="ECO:0000256" key="4">
    <source>
        <dbReference type="PROSITE-ProRule" id="PRU00125"/>
    </source>
</evidence>
<keyword evidence="1 4" id="KW-0479">Metal-binding</keyword>
<dbReference type="CDD" id="cd09358">
    <property type="entry name" value="LIM_Mical_like"/>
    <property type="match status" value="1"/>
</dbReference>
<feature type="region of interest" description="Disordered" evidence="5">
    <location>
        <begin position="112"/>
        <end position="232"/>
    </location>
</feature>
<proteinExistence type="evidence at transcript level"/>
<name>F2E4H4_HORVV</name>
<evidence type="ECO:0000256" key="1">
    <source>
        <dbReference type="ARBA" id="ARBA00022723"/>
    </source>
</evidence>
<evidence type="ECO:0000256" key="5">
    <source>
        <dbReference type="SAM" id="MobiDB-lite"/>
    </source>
</evidence>
<feature type="compositionally biased region" description="Acidic residues" evidence="5">
    <location>
        <begin position="219"/>
        <end position="232"/>
    </location>
</feature>
<dbReference type="GO" id="GO:0051015">
    <property type="term" value="F:actin filament binding"/>
    <property type="evidence" value="ECO:0007669"/>
    <property type="project" value="UniProtKB-ARBA"/>
</dbReference>
<evidence type="ECO:0000259" key="6">
    <source>
        <dbReference type="PROSITE" id="PS50023"/>
    </source>
</evidence>
<dbReference type="GO" id="GO:0051017">
    <property type="term" value="P:actin filament bundle assembly"/>
    <property type="evidence" value="ECO:0007669"/>
    <property type="project" value="UniProtKB-ARBA"/>
</dbReference>
<accession>F2E4H4</accession>
<dbReference type="Gene3D" id="2.10.110.10">
    <property type="entry name" value="Cysteine Rich Protein"/>
    <property type="match status" value="1"/>
</dbReference>
<dbReference type="SUPFAM" id="SSF57716">
    <property type="entry name" value="Glucocorticoid receptor-like (DNA-binding domain)"/>
    <property type="match status" value="1"/>
</dbReference>
<reference evidence="7" key="1">
    <citation type="journal article" date="2011" name="Plant Physiol.">
        <title>Comprehensive sequence analysis of 24,783 barley full-length cDNAs derived from 12 clone libraries.</title>
        <authorList>
            <person name="Matsumoto T."/>
            <person name="Tanaka T."/>
            <person name="Sakai H."/>
            <person name="Amano N."/>
            <person name="Kanamori H."/>
            <person name="Kurita K."/>
            <person name="Kikuta A."/>
            <person name="Kamiya K."/>
            <person name="Yamamoto M."/>
            <person name="Ikawa H."/>
            <person name="Fujii N."/>
            <person name="Hori K."/>
            <person name="Itoh T."/>
            <person name="Sato K."/>
        </authorList>
    </citation>
    <scope>NUCLEOTIDE SEQUENCE</scope>
    <source>
        <tissue evidence="7">Shoot and root</tissue>
    </source>
</reference>
<evidence type="ECO:0000256" key="3">
    <source>
        <dbReference type="ARBA" id="ARBA00023038"/>
    </source>
</evidence>
<evidence type="ECO:0000313" key="7">
    <source>
        <dbReference type="EMBL" id="BAK02246.1"/>
    </source>
</evidence>
<protein>
    <submittedName>
        <fullName evidence="7">Predicted protein</fullName>
    </submittedName>
</protein>
<keyword evidence="3 4" id="KW-0440">LIM domain</keyword>
<dbReference type="PANTHER" id="PTHR24206">
    <property type="entry name" value="OS06G0237300 PROTEIN"/>
    <property type="match status" value="1"/>
</dbReference>
<keyword evidence="2 4" id="KW-0862">Zinc</keyword>
<dbReference type="InterPro" id="IPR001781">
    <property type="entry name" value="Znf_LIM"/>
</dbReference>
<evidence type="ECO:0000256" key="2">
    <source>
        <dbReference type="ARBA" id="ARBA00022833"/>
    </source>
</evidence>
<feature type="compositionally biased region" description="Acidic residues" evidence="5">
    <location>
        <begin position="177"/>
        <end position="204"/>
    </location>
</feature>
<dbReference type="PROSITE" id="PS50023">
    <property type="entry name" value="LIM_DOMAIN_2"/>
    <property type="match status" value="1"/>
</dbReference>